<evidence type="ECO:0000313" key="2">
    <source>
        <dbReference type="EMBL" id="GBP48281.1"/>
    </source>
</evidence>
<dbReference type="OrthoDB" id="10017160at2759"/>
<feature type="region of interest" description="Disordered" evidence="1">
    <location>
        <begin position="28"/>
        <end position="75"/>
    </location>
</feature>
<protein>
    <submittedName>
        <fullName evidence="2">Uncharacterized protein</fullName>
    </submittedName>
</protein>
<dbReference type="EMBL" id="BGZK01000520">
    <property type="protein sequence ID" value="GBP48281.1"/>
    <property type="molecule type" value="Genomic_DNA"/>
</dbReference>
<proteinExistence type="predicted"/>
<accession>A0A4C1WB45</accession>
<comment type="caution">
    <text evidence="2">The sequence shown here is derived from an EMBL/GenBank/DDBJ whole genome shotgun (WGS) entry which is preliminary data.</text>
</comment>
<feature type="compositionally biased region" description="Basic and acidic residues" evidence="1">
    <location>
        <begin position="66"/>
        <end position="75"/>
    </location>
</feature>
<keyword evidence="3" id="KW-1185">Reference proteome</keyword>
<reference evidence="2 3" key="1">
    <citation type="journal article" date="2019" name="Commun. Biol.">
        <title>The bagworm genome reveals a unique fibroin gene that provides high tensile strength.</title>
        <authorList>
            <person name="Kono N."/>
            <person name="Nakamura H."/>
            <person name="Ohtoshi R."/>
            <person name="Tomita M."/>
            <person name="Numata K."/>
            <person name="Arakawa K."/>
        </authorList>
    </citation>
    <scope>NUCLEOTIDE SEQUENCE [LARGE SCALE GENOMIC DNA]</scope>
</reference>
<gene>
    <name evidence="2" type="ORF">EVAR_43001_1</name>
</gene>
<name>A0A4C1WB45_EUMVA</name>
<evidence type="ECO:0000313" key="3">
    <source>
        <dbReference type="Proteomes" id="UP000299102"/>
    </source>
</evidence>
<dbReference type="Proteomes" id="UP000299102">
    <property type="component" value="Unassembled WGS sequence"/>
</dbReference>
<dbReference type="AlphaFoldDB" id="A0A4C1WB45"/>
<evidence type="ECO:0000256" key="1">
    <source>
        <dbReference type="SAM" id="MobiDB-lite"/>
    </source>
</evidence>
<organism evidence="2 3">
    <name type="scientific">Eumeta variegata</name>
    <name type="common">Bagworm moth</name>
    <name type="synonym">Eumeta japonica</name>
    <dbReference type="NCBI Taxonomy" id="151549"/>
    <lineage>
        <taxon>Eukaryota</taxon>
        <taxon>Metazoa</taxon>
        <taxon>Ecdysozoa</taxon>
        <taxon>Arthropoda</taxon>
        <taxon>Hexapoda</taxon>
        <taxon>Insecta</taxon>
        <taxon>Pterygota</taxon>
        <taxon>Neoptera</taxon>
        <taxon>Endopterygota</taxon>
        <taxon>Lepidoptera</taxon>
        <taxon>Glossata</taxon>
        <taxon>Ditrysia</taxon>
        <taxon>Tineoidea</taxon>
        <taxon>Psychidae</taxon>
        <taxon>Oiketicinae</taxon>
        <taxon>Eumeta</taxon>
    </lineage>
</organism>
<feature type="compositionally biased region" description="Low complexity" evidence="1">
    <location>
        <begin position="28"/>
        <end position="39"/>
    </location>
</feature>
<sequence length="203" mass="23485">MRTRLYRRRSQLTGKERRFGIQRYQARSRLPASRPRSLQVESRASGVKGRINRRHSYDAPSQDLSNEFKRGHTNLPDDLREARSSTTMTEDNINAMRLMIETDKKVTFQQIRPSLGIVLELELFRNITSFRSKCRNGPRLWVKSPAACGGPVSARYNSKRILSIVVELCIYRLKVTTSLRCSDTDVLLADFDEVKPKCRPKLR</sequence>